<evidence type="ECO:0000313" key="1">
    <source>
        <dbReference type="EMBL" id="MEZ8719508.1"/>
    </source>
</evidence>
<name>A0ABV4MQT4_9VIBR</name>
<dbReference type="EMBL" id="JBFSSG010000001">
    <property type="protein sequence ID" value="MEZ8719508.1"/>
    <property type="molecule type" value="Genomic_DNA"/>
</dbReference>
<dbReference type="InterPro" id="IPR021316">
    <property type="entry name" value="DUF2913"/>
</dbReference>
<protein>
    <submittedName>
        <fullName evidence="1">DUF2913 family protein</fullName>
    </submittedName>
</protein>
<dbReference type="RefSeq" id="WP_269337264.1">
    <property type="nucleotide sequence ID" value="NZ_JBFSSG010000001.1"/>
</dbReference>
<sequence>MTIRITHNDPQKLAHIAWCALVALGIARKDKKVPKKNRVAANKFIGKWAGRAALDGRFGPQYRDELSIWESNGVKNAMISNVEASLEEVLDKYAGKVAHAKKFPASYKRRIHNAGCALRTLNWTVKIGLLRDWENEGAYSPDCDHTAFIMKEHMDEFDNIGRLANPISLMVISNDVQKLVDAFYDAGILLFQRSTNKHNGKCQYVFEIHPDNNGKGLTNMAPTEAKS</sequence>
<gene>
    <name evidence="1" type="ORF">AB6D66_00420</name>
</gene>
<evidence type="ECO:0000313" key="2">
    <source>
        <dbReference type="Proteomes" id="UP001570071"/>
    </source>
</evidence>
<keyword evidence="2" id="KW-1185">Reference proteome</keyword>
<reference evidence="1 2" key="1">
    <citation type="journal article" date="2024" name="ISME J.">
        <title>Tailless and filamentous prophages are predominant in marine Vibrio.</title>
        <authorList>
            <person name="Steensen K."/>
            <person name="Seneca J."/>
            <person name="Bartlau N."/>
            <person name="Yu X.A."/>
            <person name="Hussain F.A."/>
            <person name="Polz M.F."/>
        </authorList>
    </citation>
    <scope>NUCLEOTIDE SEQUENCE [LARGE SCALE GENOMIC DNA]</scope>
    <source>
        <strain evidence="1 2">10N.239.312.F12</strain>
    </source>
</reference>
<organism evidence="1 2">
    <name type="scientific">Vibrio pomeroyi</name>
    <dbReference type="NCBI Taxonomy" id="198832"/>
    <lineage>
        <taxon>Bacteria</taxon>
        <taxon>Pseudomonadati</taxon>
        <taxon>Pseudomonadota</taxon>
        <taxon>Gammaproteobacteria</taxon>
        <taxon>Vibrionales</taxon>
        <taxon>Vibrionaceae</taxon>
        <taxon>Vibrio</taxon>
    </lineage>
</organism>
<accession>A0ABV4MQT4</accession>
<dbReference type="Proteomes" id="UP001570071">
    <property type="component" value="Unassembled WGS sequence"/>
</dbReference>
<dbReference type="Pfam" id="PF11140">
    <property type="entry name" value="DUF2913"/>
    <property type="match status" value="1"/>
</dbReference>
<comment type="caution">
    <text evidence="1">The sequence shown here is derived from an EMBL/GenBank/DDBJ whole genome shotgun (WGS) entry which is preliminary data.</text>
</comment>
<proteinExistence type="predicted"/>